<dbReference type="VEuPathDB" id="TrichDB:TVAGG3_0279990"/>
<evidence type="ECO:0000259" key="6">
    <source>
        <dbReference type="PROSITE" id="PS50023"/>
    </source>
</evidence>
<reference evidence="7" key="2">
    <citation type="journal article" date="2007" name="Science">
        <title>Draft genome sequence of the sexually transmitted pathogen Trichomonas vaginalis.</title>
        <authorList>
            <person name="Carlton J.M."/>
            <person name="Hirt R.P."/>
            <person name="Silva J.C."/>
            <person name="Delcher A.L."/>
            <person name="Schatz M."/>
            <person name="Zhao Q."/>
            <person name="Wortman J.R."/>
            <person name="Bidwell S.L."/>
            <person name="Alsmark U.C.M."/>
            <person name="Besteiro S."/>
            <person name="Sicheritz-Ponten T."/>
            <person name="Noel C.J."/>
            <person name="Dacks J.B."/>
            <person name="Foster P.G."/>
            <person name="Simillion C."/>
            <person name="Van de Peer Y."/>
            <person name="Miranda-Saavedra D."/>
            <person name="Barton G.J."/>
            <person name="Westrop G.D."/>
            <person name="Mueller S."/>
            <person name="Dessi D."/>
            <person name="Fiori P.L."/>
            <person name="Ren Q."/>
            <person name="Paulsen I."/>
            <person name="Zhang H."/>
            <person name="Bastida-Corcuera F.D."/>
            <person name="Simoes-Barbosa A."/>
            <person name="Brown M.T."/>
            <person name="Hayes R.D."/>
            <person name="Mukherjee M."/>
            <person name="Okumura C.Y."/>
            <person name="Schneider R."/>
            <person name="Smith A.J."/>
            <person name="Vanacova S."/>
            <person name="Villalvazo M."/>
            <person name="Haas B.J."/>
            <person name="Pertea M."/>
            <person name="Feldblyum T.V."/>
            <person name="Utterback T.R."/>
            <person name="Shu C.L."/>
            <person name="Osoegawa K."/>
            <person name="de Jong P.J."/>
            <person name="Hrdy I."/>
            <person name="Horvathova L."/>
            <person name="Zubacova Z."/>
            <person name="Dolezal P."/>
            <person name="Malik S.B."/>
            <person name="Logsdon J.M. Jr."/>
            <person name="Henze K."/>
            <person name="Gupta A."/>
            <person name="Wang C.C."/>
            <person name="Dunne R.L."/>
            <person name="Upcroft J.A."/>
            <person name="Upcroft P."/>
            <person name="White O."/>
            <person name="Salzberg S.L."/>
            <person name="Tang P."/>
            <person name="Chiu C.-H."/>
            <person name="Lee Y.-S."/>
            <person name="Embley T.M."/>
            <person name="Coombs G.H."/>
            <person name="Mottram J.C."/>
            <person name="Tachezy J."/>
            <person name="Fraser-Liggett C.M."/>
            <person name="Johnson P.J."/>
        </authorList>
    </citation>
    <scope>NUCLEOTIDE SEQUENCE [LARGE SCALE GENOMIC DNA]</scope>
    <source>
        <strain evidence="7">G3</strain>
    </source>
</reference>
<dbReference type="eggNOG" id="KOG1704">
    <property type="taxonomic scope" value="Eukaryota"/>
</dbReference>
<dbReference type="KEGG" id="tva:4745739"/>
<evidence type="ECO:0000256" key="3">
    <source>
        <dbReference type="ARBA" id="ARBA00022833"/>
    </source>
</evidence>
<feature type="domain" description="LIM zinc-binding" evidence="6">
    <location>
        <begin position="97"/>
        <end position="158"/>
    </location>
</feature>
<dbReference type="InterPro" id="IPR001781">
    <property type="entry name" value="Znf_LIM"/>
</dbReference>
<dbReference type="PROSITE" id="PS00478">
    <property type="entry name" value="LIM_DOMAIN_1"/>
    <property type="match status" value="3"/>
</dbReference>
<dbReference type="Pfam" id="PF00412">
    <property type="entry name" value="LIM"/>
    <property type="match status" value="4"/>
</dbReference>
<dbReference type="VEuPathDB" id="TrichDB:TVAG_023990"/>
<dbReference type="OrthoDB" id="15567at2759"/>
<dbReference type="Gene3D" id="2.10.110.10">
    <property type="entry name" value="Cysteine Rich Protein"/>
    <property type="match status" value="5"/>
</dbReference>
<name>A2G435_TRIV3</name>
<gene>
    <name evidence="7" type="ORF">TVAG_023990</name>
</gene>
<keyword evidence="4 5" id="KW-0440">LIM domain</keyword>
<keyword evidence="1 5" id="KW-0479">Metal-binding</keyword>
<proteinExistence type="predicted"/>
<dbReference type="SUPFAM" id="SSF57716">
    <property type="entry name" value="Glucocorticoid receptor-like (DNA-binding domain)"/>
    <property type="match status" value="2"/>
</dbReference>
<reference evidence="7" key="1">
    <citation type="submission" date="2006-10" db="EMBL/GenBank/DDBJ databases">
        <authorList>
            <person name="Amadeo P."/>
            <person name="Zhao Q."/>
            <person name="Wortman J."/>
            <person name="Fraser-Liggett C."/>
            <person name="Carlton J."/>
        </authorList>
    </citation>
    <scope>NUCLEOTIDE SEQUENCE</scope>
    <source>
        <strain evidence="7">G3</strain>
    </source>
</reference>
<feature type="domain" description="LIM zinc-binding" evidence="6">
    <location>
        <begin position="278"/>
        <end position="333"/>
    </location>
</feature>
<dbReference type="OMA" id="KSLNKMW"/>
<evidence type="ECO:0000313" key="8">
    <source>
        <dbReference type="Proteomes" id="UP000001542"/>
    </source>
</evidence>
<evidence type="ECO:0000256" key="1">
    <source>
        <dbReference type="ARBA" id="ARBA00022723"/>
    </source>
</evidence>
<keyword evidence="2" id="KW-0677">Repeat</keyword>
<evidence type="ECO:0000256" key="2">
    <source>
        <dbReference type="ARBA" id="ARBA00022737"/>
    </source>
</evidence>
<sequence length="333" mass="38082">MSNANEAFTYKKVPLQVLAVVPTLTENALQKKRAADPNQCVVCNKAIDDEKITIENRSWHCNCLVCELCNKKIISSTYQILNGSPLHTYCYNLLKGPYCFACGQILVGKDVISVQDKLYHAECLRCSCCQRHINKYEKVEMYKGIPLCFSCFSEKCQLCPKCHSVVTKTKYKFLFEGQVIYLHDVCCKCTICGKDLNQDNFAFEQGQPLCKTCWFDLANFICIRCKQPILPNERISYGGIYHMKCFTCHNCHESQVNSNPEIIGDTVICQRCFCEFKDRCSVCFEKIKQDRVEQHNRSFHSKCFVCCKCKANLHTIDSVFKGGKLYCANCASN</sequence>
<dbReference type="PROSITE" id="PS50023">
    <property type="entry name" value="LIM_DOMAIN_2"/>
    <property type="match status" value="2"/>
</dbReference>
<dbReference type="PANTHER" id="PTHR24205:SF16">
    <property type="entry name" value="GH01042P-RELATED"/>
    <property type="match status" value="1"/>
</dbReference>
<dbReference type="STRING" id="5722.A2G435"/>
<dbReference type="RefSeq" id="XP_001301014.1">
    <property type="nucleotide sequence ID" value="XM_001301013.1"/>
</dbReference>
<dbReference type="GO" id="GO:0046872">
    <property type="term" value="F:metal ion binding"/>
    <property type="evidence" value="ECO:0007669"/>
    <property type="project" value="UniProtKB-KW"/>
</dbReference>
<dbReference type="Proteomes" id="UP000001542">
    <property type="component" value="Unassembled WGS sequence"/>
</dbReference>
<organism evidence="7 8">
    <name type="scientific">Trichomonas vaginalis (strain ATCC PRA-98 / G3)</name>
    <dbReference type="NCBI Taxonomy" id="412133"/>
    <lineage>
        <taxon>Eukaryota</taxon>
        <taxon>Metamonada</taxon>
        <taxon>Parabasalia</taxon>
        <taxon>Trichomonadida</taxon>
        <taxon>Trichomonadidae</taxon>
        <taxon>Trichomonas</taxon>
    </lineage>
</organism>
<dbReference type="PANTHER" id="PTHR24205">
    <property type="entry name" value="FOUR AND A HALF LIM DOMAINS PROTEIN"/>
    <property type="match status" value="1"/>
</dbReference>
<dbReference type="InParanoid" id="A2G435"/>
<evidence type="ECO:0000256" key="4">
    <source>
        <dbReference type="ARBA" id="ARBA00023038"/>
    </source>
</evidence>
<accession>A2G435</accession>
<dbReference type="CDD" id="cd08368">
    <property type="entry name" value="LIM"/>
    <property type="match status" value="3"/>
</dbReference>
<dbReference type="AlphaFoldDB" id="A2G435"/>
<keyword evidence="8" id="KW-1185">Reference proteome</keyword>
<keyword evidence="3 5" id="KW-0862">Zinc</keyword>
<evidence type="ECO:0000313" key="7">
    <source>
        <dbReference type="EMBL" id="EAX88084.1"/>
    </source>
</evidence>
<dbReference type="SMART" id="SM00132">
    <property type="entry name" value="LIM"/>
    <property type="match status" value="5"/>
</dbReference>
<protein>
    <submittedName>
        <fullName evidence="7">LIM domain containing protein</fullName>
    </submittedName>
</protein>
<dbReference type="EMBL" id="DS114357">
    <property type="protein sequence ID" value="EAX88084.1"/>
    <property type="molecule type" value="Genomic_DNA"/>
</dbReference>
<evidence type="ECO:0000256" key="5">
    <source>
        <dbReference type="PROSITE-ProRule" id="PRU00125"/>
    </source>
</evidence>